<comment type="caution">
    <text evidence="2">The sequence shown here is derived from an EMBL/GenBank/DDBJ whole genome shotgun (WGS) entry which is preliminary data.</text>
</comment>
<keyword evidence="1" id="KW-1133">Transmembrane helix</keyword>
<keyword evidence="1" id="KW-0472">Membrane</keyword>
<organism evidence="2 3">
    <name type="scientific">Candidatus Muproteobacteria bacterium RIFCSPHIGHO2_02_FULL_65_16</name>
    <dbReference type="NCBI Taxonomy" id="1817766"/>
    <lineage>
        <taxon>Bacteria</taxon>
        <taxon>Pseudomonadati</taxon>
        <taxon>Pseudomonadota</taxon>
        <taxon>Candidatus Muproteobacteria</taxon>
    </lineage>
</organism>
<sequence>MEAKTVDVSRGLSWLSCGWRIFTKNPWVWIMLGLVFPALMFVLAPIPLGTLVFALLVPPLVAGLLAAARDAEAGRALTFAHLFLAFRDRNRLTPLLVLGGVSLAGVLASSGAAFMVAGNELLEMMETMREAMRAGMEFAPAPEAREKIMLALLVALAIQLLVTMALVYATPLVMFRGVHAGAAMRSSLNACLRNFLPQLVFGAVYLVFAVAATLPFMLGWIVLLPASAGMLYCSYKDLYGPG</sequence>
<dbReference type="AlphaFoldDB" id="A0A1F6TZK7"/>
<evidence type="ECO:0000313" key="2">
    <source>
        <dbReference type="EMBL" id="OGI50512.1"/>
    </source>
</evidence>
<feature type="transmembrane region" description="Helical" evidence="1">
    <location>
        <begin position="148"/>
        <end position="174"/>
    </location>
</feature>
<feature type="transmembrane region" description="Helical" evidence="1">
    <location>
        <begin position="195"/>
        <end position="222"/>
    </location>
</feature>
<gene>
    <name evidence="2" type="ORF">A3B81_00150</name>
</gene>
<feature type="transmembrane region" description="Helical" evidence="1">
    <location>
        <begin position="27"/>
        <end position="46"/>
    </location>
</feature>
<evidence type="ECO:0008006" key="4">
    <source>
        <dbReference type="Google" id="ProtNLM"/>
    </source>
</evidence>
<evidence type="ECO:0000313" key="3">
    <source>
        <dbReference type="Proteomes" id="UP000179362"/>
    </source>
</evidence>
<dbReference type="InterPro" id="IPR047798">
    <property type="entry name" value="BPSS1780-like"/>
</dbReference>
<accession>A0A1F6TZK7</accession>
<protein>
    <recommendedName>
        <fullName evidence="4">DUF2189 domain-containing protein</fullName>
    </recommendedName>
</protein>
<keyword evidence="1" id="KW-0812">Transmembrane</keyword>
<reference evidence="2 3" key="1">
    <citation type="journal article" date="2016" name="Nat. Commun.">
        <title>Thousands of microbial genomes shed light on interconnected biogeochemical processes in an aquifer system.</title>
        <authorList>
            <person name="Anantharaman K."/>
            <person name="Brown C.T."/>
            <person name="Hug L.A."/>
            <person name="Sharon I."/>
            <person name="Castelle C.J."/>
            <person name="Probst A.J."/>
            <person name="Thomas B.C."/>
            <person name="Singh A."/>
            <person name="Wilkins M.J."/>
            <person name="Karaoz U."/>
            <person name="Brodie E.L."/>
            <person name="Williams K.H."/>
            <person name="Hubbard S.S."/>
            <person name="Banfield J.F."/>
        </authorList>
    </citation>
    <scope>NUCLEOTIDE SEQUENCE [LARGE SCALE GENOMIC DNA]</scope>
</reference>
<feature type="transmembrane region" description="Helical" evidence="1">
    <location>
        <begin position="52"/>
        <end position="71"/>
    </location>
</feature>
<proteinExistence type="predicted"/>
<dbReference type="NCBIfam" id="NF041043">
    <property type="entry name" value="BPSS1780_fam"/>
    <property type="match status" value="1"/>
</dbReference>
<dbReference type="Proteomes" id="UP000179362">
    <property type="component" value="Unassembled WGS sequence"/>
</dbReference>
<name>A0A1F6TZK7_9PROT</name>
<feature type="transmembrane region" description="Helical" evidence="1">
    <location>
        <begin position="92"/>
        <end position="117"/>
    </location>
</feature>
<evidence type="ECO:0000256" key="1">
    <source>
        <dbReference type="SAM" id="Phobius"/>
    </source>
</evidence>
<dbReference type="EMBL" id="MFTA01000083">
    <property type="protein sequence ID" value="OGI50512.1"/>
    <property type="molecule type" value="Genomic_DNA"/>
</dbReference>